<proteinExistence type="predicted"/>
<feature type="domain" description="Endoribonuclease L-PSP/chorismate mutase-like" evidence="1">
    <location>
        <begin position="7"/>
        <end position="129"/>
    </location>
</feature>
<dbReference type="Pfam" id="PF14588">
    <property type="entry name" value="YjgF_endoribonc"/>
    <property type="match status" value="1"/>
</dbReference>
<protein>
    <submittedName>
        <fullName evidence="2">RidA family protein</fullName>
    </submittedName>
</protein>
<dbReference type="PANTHER" id="PTHR43760">
    <property type="entry name" value="ENDORIBONUCLEASE-RELATED"/>
    <property type="match status" value="1"/>
</dbReference>
<reference evidence="2" key="2">
    <citation type="journal article" date="2024" name="Antonie Van Leeuwenhoek">
        <title>Roseihalotalea indica gen. nov., sp. nov., a halophilic Bacteroidetes from mesopelagic Southwest Indian Ocean with higher carbohydrate metabolic potential.</title>
        <authorList>
            <person name="Chen B."/>
            <person name="Zhang M."/>
            <person name="Lin D."/>
            <person name="Ye J."/>
            <person name="Tang K."/>
        </authorList>
    </citation>
    <scope>NUCLEOTIDE SEQUENCE</scope>
    <source>
        <strain evidence="2">TK19036</strain>
    </source>
</reference>
<dbReference type="AlphaFoldDB" id="A0AA49GIV2"/>
<dbReference type="CDD" id="cd02199">
    <property type="entry name" value="YjgF_YER057c_UK114_like_1"/>
    <property type="match status" value="1"/>
</dbReference>
<dbReference type="InterPro" id="IPR013813">
    <property type="entry name" value="Endoribo_LPSP/chorism_mut-like"/>
</dbReference>
<name>A0AA49GIV2_9BACT</name>
<organism evidence="2">
    <name type="scientific">Roseihalotalea indica</name>
    <dbReference type="NCBI Taxonomy" id="2867963"/>
    <lineage>
        <taxon>Bacteria</taxon>
        <taxon>Pseudomonadati</taxon>
        <taxon>Bacteroidota</taxon>
        <taxon>Cytophagia</taxon>
        <taxon>Cytophagales</taxon>
        <taxon>Catalimonadaceae</taxon>
        <taxon>Roseihalotalea</taxon>
    </lineage>
</organism>
<dbReference type="SUPFAM" id="SSF55298">
    <property type="entry name" value="YjgF-like"/>
    <property type="match status" value="1"/>
</dbReference>
<gene>
    <name evidence="2" type="ORF">K4G66_25145</name>
</gene>
<evidence type="ECO:0000259" key="1">
    <source>
        <dbReference type="Pfam" id="PF14588"/>
    </source>
</evidence>
<dbReference type="Gene3D" id="3.30.1330.40">
    <property type="entry name" value="RutC-like"/>
    <property type="match status" value="1"/>
</dbReference>
<dbReference type="InterPro" id="IPR035959">
    <property type="entry name" value="RutC-like_sf"/>
</dbReference>
<dbReference type="EMBL" id="CP120682">
    <property type="protein sequence ID" value="WKN35660.1"/>
    <property type="molecule type" value="Genomic_DNA"/>
</dbReference>
<sequence length="152" mass="16324">MNLEEKIKELGLQLPPAPPLGGVYKPVIIVDKMLYVSGQGPVKNDETLIKGKLGSDLTTDEGYQAARQVGLTMLSTIKAQIGDLGKIKRLVKTLGMVNSQPDFYEQPQVINGFSDLMVEVLGDDLGKGARSAVGMILPGNIAVEVEAIFEIN</sequence>
<evidence type="ECO:0000313" key="2">
    <source>
        <dbReference type="EMBL" id="WKN35660.1"/>
    </source>
</evidence>
<dbReference type="PANTHER" id="PTHR43760:SF1">
    <property type="entry name" value="ENDORIBONUCLEASE L-PSP_CHORISMATE MUTASE-LIKE DOMAIN-CONTAINING PROTEIN"/>
    <property type="match status" value="1"/>
</dbReference>
<reference evidence="2" key="1">
    <citation type="journal article" date="2023" name="Comput. Struct. Biotechnol. J.">
        <title>Discovery of a novel marine Bacteroidetes with a rich repertoire of carbohydrate-active enzymes.</title>
        <authorList>
            <person name="Chen B."/>
            <person name="Liu G."/>
            <person name="Chen Q."/>
            <person name="Wang H."/>
            <person name="Liu L."/>
            <person name="Tang K."/>
        </authorList>
    </citation>
    <scope>NUCLEOTIDE SEQUENCE</scope>
    <source>
        <strain evidence="2">TK19036</strain>
    </source>
</reference>
<accession>A0AA49GIV2</accession>